<organism evidence="2 3">
    <name type="scientific">Naegleria lovaniensis</name>
    <name type="common">Amoeba</name>
    <dbReference type="NCBI Taxonomy" id="51637"/>
    <lineage>
        <taxon>Eukaryota</taxon>
        <taxon>Discoba</taxon>
        <taxon>Heterolobosea</taxon>
        <taxon>Tetramitia</taxon>
        <taxon>Eutetramitia</taxon>
        <taxon>Vahlkampfiidae</taxon>
        <taxon>Naegleria</taxon>
    </lineage>
</organism>
<feature type="transmembrane region" description="Helical" evidence="1">
    <location>
        <begin position="43"/>
        <end position="67"/>
    </location>
</feature>
<gene>
    <name evidence="2" type="ORF">C9374_005311</name>
</gene>
<keyword evidence="1" id="KW-0472">Membrane</keyword>
<name>A0AA88KNL9_NAELO</name>
<evidence type="ECO:0008006" key="4">
    <source>
        <dbReference type="Google" id="ProtNLM"/>
    </source>
</evidence>
<protein>
    <recommendedName>
        <fullName evidence="4">DUF1565 domain-containing protein</fullName>
    </recommendedName>
</protein>
<dbReference type="EMBL" id="PYSW02000023">
    <property type="protein sequence ID" value="KAG2382731.1"/>
    <property type="molecule type" value="Genomic_DNA"/>
</dbReference>
<sequence length="240" mass="26924">MATRLSLLEPSIKHIIHFSRCVPRSNHLISSRKKQSCRHHSKAIIVHLYSFYCLFFSSTAFAATYYLSPTGSDSNNGQSTSTPWKTFSKAFSSMTGGDELILLDGTYSVAAGTGTINYQGTNSAQPPSGTSLNTPTRIRAQNPGKVSVQDGLFIGRSFRKDTYIHVNGITFEGDSSIYNCDYCTVKNCGFHGSFWIGTNDHQMDNQYNLIEDCWVWGSQRRIIAGNYRANYNVWRRIVVR</sequence>
<reference evidence="2 3" key="1">
    <citation type="journal article" date="2018" name="BMC Genomics">
        <title>The genome of Naegleria lovaniensis, the basis for a comparative approach to unravel pathogenicity factors of the human pathogenic amoeba N. fowleri.</title>
        <authorList>
            <person name="Liechti N."/>
            <person name="Schurch N."/>
            <person name="Bruggmann R."/>
            <person name="Wittwer M."/>
        </authorList>
    </citation>
    <scope>NUCLEOTIDE SEQUENCE [LARGE SCALE GENOMIC DNA]</scope>
    <source>
        <strain evidence="2 3">ATCC 30569</strain>
    </source>
</reference>
<dbReference type="AlphaFoldDB" id="A0AA88KNL9"/>
<dbReference type="InterPro" id="IPR012334">
    <property type="entry name" value="Pectin_lyas_fold"/>
</dbReference>
<proteinExistence type="predicted"/>
<keyword evidence="1" id="KW-0812">Transmembrane</keyword>
<dbReference type="GeneID" id="68097766"/>
<dbReference type="RefSeq" id="XP_044548410.1">
    <property type="nucleotide sequence ID" value="XM_044695048.1"/>
</dbReference>
<evidence type="ECO:0000313" key="2">
    <source>
        <dbReference type="EMBL" id="KAG2382731.1"/>
    </source>
</evidence>
<accession>A0AA88KNL9</accession>
<keyword evidence="3" id="KW-1185">Reference proteome</keyword>
<dbReference type="Proteomes" id="UP000816034">
    <property type="component" value="Unassembled WGS sequence"/>
</dbReference>
<dbReference type="SUPFAM" id="SSF51126">
    <property type="entry name" value="Pectin lyase-like"/>
    <property type="match status" value="1"/>
</dbReference>
<dbReference type="Gene3D" id="2.160.20.10">
    <property type="entry name" value="Single-stranded right-handed beta-helix, Pectin lyase-like"/>
    <property type="match status" value="1"/>
</dbReference>
<keyword evidence="1" id="KW-1133">Transmembrane helix</keyword>
<dbReference type="InterPro" id="IPR011050">
    <property type="entry name" value="Pectin_lyase_fold/virulence"/>
</dbReference>
<evidence type="ECO:0000256" key="1">
    <source>
        <dbReference type="SAM" id="Phobius"/>
    </source>
</evidence>
<comment type="caution">
    <text evidence="2">The sequence shown here is derived from an EMBL/GenBank/DDBJ whole genome shotgun (WGS) entry which is preliminary data.</text>
</comment>
<evidence type="ECO:0000313" key="3">
    <source>
        <dbReference type="Proteomes" id="UP000816034"/>
    </source>
</evidence>